<accession>A0AAW9HM34</accession>
<evidence type="ECO:0000313" key="4">
    <source>
        <dbReference type="Proteomes" id="UP001275049"/>
    </source>
</evidence>
<dbReference type="AlphaFoldDB" id="A0AAW9HM34"/>
<name>A0AAW9HM34_9ACTO</name>
<dbReference type="SUPFAM" id="SSF159659">
    <property type="entry name" value="Cgl1923-like"/>
    <property type="match status" value="1"/>
</dbReference>
<reference evidence="3 4" key="1">
    <citation type="submission" date="2023-10" db="EMBL/GenBank/DDBJ databases">
        <title>Whole Genome based description of the genera Actinobaculum and Actinotignum reveals a complex phylogenetic relationship within the species included in the genus Actinotignum.</title>
        <authorList>
            <person name="Jensen C.S."/>
            <person name="Dargis R."/>
            <person name="Kemp M."/>
            <person name="Christensen J.J."/>
        </authorList>
    </citation>
    <scope>NUCLEOTIDE SEQUENCE</scope>
    <source>
        <strain evidence="3">SLA_B511</strain>
        <strain evidence="2 4">SLA_B974</strain>
    </source>
</reference>
<evidence type="ECO:0000313" key="5">
    <source>
        <dbReference type="Proteomes" id="UP001281731"/>
    </source>
</evidence>
<organism evidence="3 5">
    <name type="scientific">Actinotignum urinale</name>
    <dbReference type="NCBI Taxonomy" id="190146"/>
    <lineage>
        <taxon>Bacteria</taxon>
        <taxon>Bacillati</taxon>
        <taxon>Actinomycetota</taxon>
        <taxon>Actinomycetes</taxon>
        <taxon>Actinomycetales</taxon>
        <taxon>Actinomycetaceae</taxon>
        <taxon>Actinotignum</taxon>
    </lineage>
</organism>
<dbReference type="Gene3D" id="1.10.287.100">
    <property type="match status" value="1"/>
</dbReference>
<protein>
    <submittedName>
        <fullName evidence="3">PAC2 family protein</fullName>
    </submittedName>
</protein>
<evidence type="ECO:0000256" key="1">
    <source>
        <dbReference type="SAM" id="MobiDB-lite"/>
    </source>
</evidence>
<evidence type="ECO:0000313" key="2">
    <source>
        <dbReference type="EMBL" id="MDY5132325.1"/>
    </source>
</evidence>
<gene>
    <name evidence="3" type="ORF">R6G80_04350</name>
    <name evidence="2" type="ORF">R6G86_01020</name>
</gene>
<dbReference type="EMBL" id="JAWNGA010000001">
    <property type="protein sequence ID" value="MDY5132325.1"/>
    <property type="molecule type" value="Genomic_DNA"/>
</dbReference>
<feature type="region of interest" description="Disordered" evidence="1">
    <location>
        <begin position="289"/>
        <end position="323"/>
    </location>
</feature>
<feature type="compositionally biased region" description="Basic and acidic residues" evidence="1">
    <location>
        <begin position="289"/>
        <end position="303"/>
    </location>
</feature>
<sequence>MNVLIRIDEKTSNPIMVVNLVDPTNDIGHISALVHQSFQVLDSTTTVHIKSDYLLDYRAQRTQVKYDNGMLVEAIMPSIDLLNVHDIEGKPFFLLTGCEPDYRWEEFSEAVLDVAQTCGVKTLYFIGSLAAPVPHTRKPDMLVRSKNMEEVAPPIETTVWFQASFADYLEYRAGKRGFGTVALTMRVPMYIAGFRHAMGAVSALRMLSTVSGLSLPLGDLEALAREDTERINATLQEDEDMQELVSNMEKQYDAQGVEPGLVSPPDSQIIVPTTEEIGQAAEAFLARVEESQRREKSKSKEIHGFTSMYDAQGNPKRGRRAAE</sequence>
<dbReference type="InterPro" id="IPR019151">
    <property type="entry name" value="Proteasome_assmbl_chaperone_2"/>
</dbReference>
<proteinExistence type="predicted"/>
<dbReference type="Gene3D" id="3.40.50.10900">
    <property type="entry name" value="PAC-like subunit"/>
    <property type="match status" value="1"/>
</dbReference>
<dbReference type="RefSeq" id="WP_102165624.1">
    <property type="nucleotide sequence ID" value="NZ_CAMYCL010000012.1"/>
</dbReference>
<dbReference type="Pfam" id="PF09754">
    <property type="entry name" value="PAC2"/>
    <property type="match status" value="1"/>
</dbReference>
<evidence type="ECO:0000313" key="3">
    <source>
        <dbReference type="EMBL" id="MDY5154955.1"/>
    </source>
</evidence>
<dbReference type="Proteomes" id="UP001275049">
    <property type="component" value="Unassembled WGS sequence"/>
</dbReference>
<dbReference type="InterPro" id="IPR038389">
    <property type="entry name" value="PSMG2_sf"/>
</dbReference>
<keyword evidence="4" id="KW-1185">Reference proteome</keyword>
<comment type="caution">
    <text evidence="3">The sequence shown here is derived from an EMBL/GenBank/DDBJ whole genome shotgun (WGS) entry which is preliminary data.</text>
</comment>
<dbReference type="EMBL" id="JAWNGC010000004">
    <property type="protein sequence ID" value="MDY5154955.1"/>
    <property type="molecule type" value="Genomic_DNA"/>
</dbReference>
<dbReference type="Proteomes" id="UP001281731">
    <property type="component" value="Unassembled WGS sequence"/>
</dbReference>